<comment type="caution">
    <text evidence="1">The sequence shown here is derived from an EMBL/GenBank/DDBJ whole genome shotgun (WGS) entry which is preliminary data.</text>
</comment>
<proteinExistence type="predicted"/>
<dbReference type="AlphaFoldDB" id="A0AAW0NT03"/>
<evidence type="ECO:0000313" key="2">
    <source>
        <dbReference type="Proteomes" id="UP001460270"/>
    </source>
</evidence>
<evidence type="ECO:0000313" key="1">
    <source>
        <dbReference type="EMBL" id="KAK7901275.1"/>
    </source>
</evidence>
<name>A0AAW0NT03_9GOBI</name>
<sequence>MSRTQTRLNAFPSEGWISGGPALGSTTAFGGINWDLVLSKPRCIPTPRAKPTHALQARPGTMGRAAVGFGCGFRGIGGERLKSTQRYEAKAGVRAGRECSTVFGTEECEEGRQHGTSRIRGKEQL</sequence>
<gene>
    <name evidence="1" type="ORF">WMY93_018044</name>
</gene>
<dbReference type="EMBL" id="JBBPFD010000013">
    <property type="protein sequence ID" value="KAK7901275.1"/>
    <property type="molecule type" value="Genomic_DNA"/>
</dbReference>
<dbReference type="Proteomes" id="UP001460270">
    <property type="component" value="Unassembled WGS sequence"/>
</dbReference>
<accession>A0AAW0NT03</accession>
<reference evidence="2" key="1">
    <citation type="submission" date="2024-04" db="EMBL/GenBank/DDBJ databases">
        <title>Salinicola lusitanus LLJ914,a marine bacterium isolated from the Okinawa Trough.</title>
        <authorList>
            <person name="Li J."/>
        </authorList>
    </citation>
    <scope>NUCLEOTIDE SEQUENCE [LARGE SCALE GENOMIC DNA]</scope>
</reference>
<keyword evidence="2" id="KW-1185">Reference proteome</keyword>
<organism evidence="1 2">
    <name type="scientific">Mugilogobius chulae</name>
    <name type="common">yellowstripe goby</name>
    <dbReference type="NCBI Taxonomy" id="88201"/>
    <lineage>
        <taxon>Eukaryota</taxon>
        <taxon>Metazoa</taxon>
        <taxon>Chordata</taxon>
        <taxon>Craniata</taxon>
        <taxon>Vertebrata</taxon>
        <taxon>Euteleostomi</taxon>
        <taxon>Actinopterygii</taxon>
        <taxon>Neopterygii</taxon>
        <taxon>Teleostei</taxon>
        <taxon>Neoteleostei</taxon>
        <taxon>Acanthomorphata</taxon>
        <taxon>Gobiaria</taxon>
        <taxon>Gobiiformes</taxon>
        <taxon>Gobioidei</taxon>
        <taxon>Gobiidae</taxon>
        <taxon>Gobionellinae</taxon>
        <taxon>Mugilogobius</taxon>
    </lineage>
</organism>
<protein>
    <submittedName>
        <fullName evidence="1">Uncharacterized protein</fullName>
    </submittedName>
</protein>